<gene>
    <name evidence="3" type="ORF">Voc01_094050</name>
</gene>
<keyword evidence="4" id="KW-1185">Reference proteome</keyword>
<feature type="transmembrane region" description="Helical" evidence="2">
    <location>
        <begin position="52"/>
        <end position="73"/>
    </location>
</feature>
<dbReference type="Proteomes" id="UP000635606">
    <property type="component" value="Unassembled WGS sequence"/>
</dbReference>
<dbReference type="EMBL" id="BOPH01000138">
    <property type="protein sequence ID" value="GIJ74488.1"/>
    <property type="molecule type" value="Genomic_DNA"/>
</dbReference>
<evidence type="ECO:0000313" key="4">
    <source>
        <dbReference type="Proteomes" id="UP000635606"/>
    </source>
</evidence>
<name>A0A8J4EH94_9ACTN</name>
<keyword evidence="2" id="KW-1133">Transmembrane helix</keyword>
<dbReference type="NCBIfam" id="NF038083">
    <property type="entry name" value="CU044_5270_fam"/>
    <property type="match status" value="1"/>
</dbReference>
<proteinExistence type="predicted"/>
<feature type="compositionally biased region" description="Polar residues" evidence="1">
    <location>
        <begin position="92"/>
        <end position="103"/>
    </location>
</feature>
<feature type="compositionally biased region" description="Basic and acidic residues" evidence="1">
    <location>
        <begin position="78"/>
        <end position="90"/>
    </location>
</feature>
<organism evidence="3 4">
    <name type="scientific">Virgisporangium ochraceum</name>
    <dbReference type="NCBI Taxonomy" id="65505"/>
    <lineage>
        <taxon>Bacteria</taxon>
        <taxon>Bacillati</taxon>
        <taxon>Actinomycetota</taxon>
        <taxon>Actinomycetes</taxon>
        <taxon>Micromonosporales</taxon>
        <taxon>Micromonosporaceae</taxon>
        <taxon>Virgisporangium</taxon>
    </lineage>
</organism>
<dbReference type="AlphaFoldDB" id="A0A8J4EH94"/>
<feature type="region of interest" description="Disordered" evidence="1">
    <location>
        <begin position="78"/>
        <end position="103"/>
    </location>
</feature>
<comment type="caution">
    <text evidence="3">The sequence shown here is derived from an EMBL/GenBank/DDBJ whole genome shotgun (WGS) entry which is preliminary data.</text>
</comment>
<evidence type="ECO:0000256" key="1">
    <source>
        <dbReference type="SAM" id="MobiDB-lite"/>
    </source>
</evidence>
<reference evidence="3" key="1">
    <citation type="submission" date="2021-01" db="EMBL/GenBank/DDBJ databases">
        <title>Whole genome shotgun sequence of Virgisporangium ochraceum NBRC 16418.</title>
        <authorList>
            <person name="Komaki H."/>
            <person name="Tamura T."/>
        </authorList>
    </citation>
    <scope>NUCLEOTIDE SEQUENCE</scope>
    <source>
        <strain evidence="3">NBRC 16418</strain>
    </source>
</reference>
<keyword evidence="2" id="KW-0812">Transmembrane</keyword>
<evidence type="ECO:0008006" key="5">
    <source>
        <dbReference type="Google" id="ProtNLM"/>
    </source>
</evidence>
<dbReference type="InterPro" id="IPR047789">
    <property type="entry name" value="CU044_5270-like"/>
</dbReference>
<protein>
    <recommendedName>
        <fullName evidence="5">CU044_5270 family protein</fullName>
    </recommendedName>
</protein>
<evidence type="ECO:0000313" key="3">
    <source>
        <dbReference type="EMBL" id="GIJ74488.1"/>
    </source>
</evidence>
<sequence>MSVQHDVMRTLAEARPARLDPGHDARRVDPSDIMSHSRAAVAGGAHRRTRRWALAVGVPAVAAAAVFVGVGGFDEASRTASREEGTHADGRTGTTNTDRPPTSSRELFLAAADRNLAAAATGGRYWALKAEHGEARTKGPANRPYDIMIRRYTEEWQPVRAGDATVVAGQYLGAAPITDADKAAWQADGAPTRWTESAPGMDPVVIDAAAEPKYARPIQDATREATYPLGGATVTVAQLAALPTDPAALKTALLALFRQQGVTEPDDYALFWTGAHLVSDLPVPTQLRAASYRMLADVTGVTLLGPATDQHGRAGVAVGYTRTGDEGRRSQTRLIIDPKTGQALAQESWDVAAQKLTGYTLILTAIFTDETPPTDLPTRPARQ</sequence>
<keyword evidence="2" id="KW-0472">Membrane</keyword>
<dbReference type="RefSeq" id="WP_203934292.1">
    <property type="nucleotide sequence ID" value="NZ_BOPH01000138.1"/>
</dbReference>
<accession>A0A8J4EH94</accession>
<evidence type="ECO:0000256" key="2">
    <source>
        <dbReference type="SAM" id="Phobius"/>
    </source>
</evidence>